<feature type="transmembrane region" description="Helical" evidence="5">
    <location>
        <begin position="200"/>
        <end position="220"/>
    </location>
</feature>
<sequence length="356" mass="39968">MRPSLYIYTLLLLLTSTCNSFMFTSSPLTSSRYAHNLKHPSSKTATSPRPLHVLQDDLAVVPDENGLIADDAARFNLEEQSVAEWLKFTGATGLVLFLVSYVWFLPFGPHWGTEYLNLIQSSLGTTSPSATIFTQLTLFAFIHSGLAALRPYNPLGERFHRVIFAVVSLPLSLSAISYFVSHGHDDPLWTLPHNDFTHYLLFFTNLISFLLLYPSTFNLLEIAAITPPQLHLYETGVIRITRHPQAVGQIMWCAAHTAYLGSGVALSASTALIAHHLFSVWHGDKRLKDKHGEKFEFIKERTSVVPFQAVWEGRQILPEDYWKEWCRLPYFVVVGGTVGAYLAHPYMMAGAALLGW</sequence>
<dbReference type="PANTHER" id="PTHR35988">
    <property type="entry name" value="15-CIS-ZETA-CAROTENE ISOMERASE, CHLOROPLASTIC"/>
    <property type="match status" value="1"/>
</dbReference>
<evidence type="ECO:0000256" key="2">
    <source>
        <dbReference type="ARBA" id="ARBA00022692"/>
    </source>
</evidence>
<keyword evidence="3 5" id="KW-1133">Transmembrane helix</keyword>
<dbReference type="GO" id="GO:0090471">
    <property type="term" value="F:9,15,9'-tri-cis-zeta-carotene isomerase activity"/>
    <property type="evidence" value="ECO:0007669"/>
    <property type="project" value="TreeGrafter"/>
</dbReference>
<dbReference type="InterPro" id="IPR009915">
    <property type="entry name" value="NnrU_dom"/>
</dbReference>
<organism evidence="7 8">
    <name type="scientific">Triparma laevis f. longispina</name>
    <dbReference type="NCBI Taxonomy" id="1714387"/>
    <lineage>
        <taxon>Eukaryota</taxon>
        <taxon>Sar</taxon>
        <taxon>Stramenopiles</taxon>
        <taxon>Ochrophyta</taxon>
        <taxon>Bolidophyceae</taxon>
        <taxon>Parmales</taxon>
        <taxon>Triparmaceae</taxon>
        <taxon>Triparma</taxon>
    </lineage>
</organism>
<protein>
    <recommendedName>
        <fullName evidence="6">NnrU domain-containing protein</fullName>
    </recommendedName>
</protein>
<dbReference type="EMBL" id="BRXW01000176">
    <property type="protein sequence ID" value="GMI12336.1"/>
    <property type="molecule type" value="Genomic_DNA"/>
</dbReference>
<dbReference type="GO" id="GO:0016020">
    <property type="term" value="C:membrane"/>
    <property type="evidence" value="ECO:0007669"/>
    <property type="project" value="UniProtKB-SubCell"/>
</dbReference>
<dbReference type="Pfam" id="PF07298">
    <property type="entry name" value="NnrU"/>
    <property type="match status" value="1"/>
</dbReference>
<dbReference type="OrthoDB" id="41527at2759"/>
<evidence type="ECO:0000256" key="3">
    <source>
        <dbReference type="ARBA" id="ARBA00022989"/>
    </source>
</evidence>
<feature type="transmembrane region" description="Helical" evidence="5">
    <location>
        <begin position="85"/>
        <end position="107"/>
    </location>
</feature>
<dbReference type="GO" id="GO:0009507">
    <property type="term" value="C:chloroplast"/>
    <property type="evidence" value="ECO:0007669"/>
    <property type="project" value="TreeGrafter"/>
</dbReference>
<dbReference type="Proteomes" id="UP001165122">
    <property type="component" value="Unassembled WGS sequence"/>
</dbReference>
<evidence type="ECO:0000256" key="4">
    <source>
        <dbReference type="ARBA" id="ARBA00023136"/>
    </source>
</evidence>
<comment type="subcellular location">
    <subcellularLocation>
        <location evidence="1">Membrane</location>
        <topology evidence="1">Multi-pass membrane protein</topology>
    </subcellularLocation>
</comment>
<feature type="domain" description="NnrU" evidence="6">
    <location>
        <begin position="134"/>
        <end position="330"/>
    </location>
</feature>
<feature type="transmembrane region" description="Helical" evidence="5">
    <location>
        <begin position="127"/>
        <end position="149"/>
    </location>
</feature>
<keyword evidence="8" id="KW-1185">Reference proteome</keyword>
<evidence type="ECO:0000256" key="1">
    <source>
        <dbReference type="ARBA" id="ARBA00004141"/>
    </source>
</evidence>
<name>A0A9W7KV15_9STRA</name>
<dbReference type="Gene3D" id="1.20.120.1630">
    <property type="match status" value="1"/>
</dbReference>
<dbReference type="PANTHER" id="PTHR35988:SF2">
    <property type="entry name" value="15-CIS-ZETA-CAROTENE ISOMERASE, CHLOROPLASTIC"/>
    <property type="match status" value="1"/>
</dbReference>
<feature type="transmembrane region" description="Helical" evidence="5">
    <location>
        <begin position="161"/>
        <end position="180"/>
    </location>
</feature>
<keyword evidence="2 5" id="KW-0812">Transmembrane</keyword>
<reference evidence="8" key="1">
    <citation type="journal article" date="2023" name="Commun. Biol.">
        <title>Genome analysis of Parmales, the sister group of diatoms, reveals the evolutionary specialization of diatoms from phago-mixotrophs to photoautotrophs.</title>
        <authorList>
            <person name="Ban H."/>
            <person name="Sato S."/>
            <person name="Yoshikawa S."/>
            <person name="Yamada K."/>
            <person name="Nakamura Y."/>
            <person name="Ichinomiya M."/>
            <person name="Sato N."/>
            <person name="Blanc-Mathieu R."/>
            <person name="Endo H."/>
            <person name="Kuwata A."/>
            <person name="Ogata H."/>
        </authorList>
    </citation>
    <scope>NUCLEOTIDE SEQUENCE [LARGE SCALE GENOMIC DNA]</scope>
    <source>
        <strain evidence="8">NIES 3700</strain>
    </source>
</reference>
<accession>A0A9W7KV15</accession>
<evidence type="ECO:0000313" key="7">
    <source>
        <dbReference type="EMBL" id="GMI12336.1"/>
    </source>
</evidence>
<proteinExistence type="predicted"/>
<feature type="transmembrane region" description="Helical" evidence="5">
    <location>
        <begin position="6"/>
        <end position="23"/>
    </location>
</feature>
<evidence type="ECO:0000313" key="8">
    <source>
        <dbReference type="Proteomes" id="UP001165122"/>
    </source>
</evidence>
<evidence type="ECO:0000259" key="6">
    <source>
        <dbReference type="Pfam" id="PF07298"/>
    </source>
</evidence>
<keyword evidence="4 5" id="KW-0472">Membrane</keyword>
<evidence type="ECO:0000256" key="5">
    <source>
        <dbReference type="SAM" id="Phobius"/>
    </source>
</evidence>
<dbReference type="AlphaFoldDB" id="A0A9W7KV15"/>
<gene>
    <name evidence="7" type="ORF">TrLO_g13338</name>
</gene>
<comment type="caution">
    <text evidence="7">The sequence shown here is derived from an EMBL/GenBank/DDBJ whole genome shotgun (WGS) entry which is preliminary data.</text>
</comment>